<evidence type="ECO:0000313" key="4">
    <source>
        <dbReference type="Proteomes" id="UP000006753"/>
    </source>
</evidence>
<feature type="compositionally biased region" description="Basic and acidic residues" evidence="1">
    <location>
        <begin position="462"/>
        <end position="474"/>
    </location>
</feature>
<evidence type="ECO:0000259" key="2">
    <source>
        <dbReference type="Pfam" id="PF00582"/>
    </source>
</evidence>
<dbReference type="InterPro" id="IPR014729">
    <property type="entry name" value="Rossmann-like_a/b/a_fold"/>
</dbReference>
<organism evidence="3 4">
    <name type="scientific">Marssonina brunnea f. sp. multigermtubi (strain MB_m1)</name>
    <name type="common">Marssonina leaf spot fungus</name>
    <dbReference type="NCBI Taxonomy" id="1072389"/>
    <lineage>
        <taxon>Eukaryota</taxon>
        <taxon>Fungi</taxon>
        <taxon>Dikarya</taxon>
        <taxon>Ascomycota</taxon>
        <taxon>Pezizomycotina</taxon>
        <taxon>Leotiomycetes</taxon>
        <taxon>Helotiales</taxon>
        <taxon>Drepanopezizaceae</taxon>
        <taxon>Drepanopeziza</taxon>
    </lineage>
</organism>
<feature type="domain" description="UspA" evidence="2">
    <location>
        <begin position="735"/>
        <end position="822"/>
    </location>
</feature>
<proteinExistence type="predicted"/>
<evidence type="ECO:0000313" key="3">
    <source>
        <dbReference type="EMBL" id="EKD20489.1"/>
    </source>
</evidence>
<accession>K1Y5L0</accession>
<keyword evidence="4" id="KW-1185">Reference proteome</keyword>
<dbReference type="SUPFAM" id="SSF52402">
    <property type="entry name" value="Adenine nucleotide alpha hydrolases-like"/>
    <property type="match status" value="1"/>
</dbReference>
<dbReference type="Gene3D" id="3.40.50.620">
    <property type="entry name" value="HUPs"/>
    <property type="match status" value="1"/>
</dbReference>
<dbReference type="KEGG" id="mbe:MBM_01171"/>
<dbReference type="PANTHER" id="PTHR46100">
    <property type="entry name" value="IMP2'P"/>
    <property type="match status" value="1"/>
</dbReference>
<dbReference type="HOGENOM" id="CLU_015980_0_0_1"/>
<evidence type="ECO:0000256" key="1">
    <source>
        <dbReference type="SAM" id="MobiDB-lite"/>
    </source>
</evidence>
<dbReference type="OrthoDB" id="992776at2759"/>
<dbReference type="Pfam" id="PF00582">
    <property type="entry name" value="Usp"/>
    <property type="match status" value="1"/>
</dbReference>
<feature type="region of interest" description="Disordered" evidence="1">
    <location>
        <begin position="454"/>
        <end position="517"/>
    </location>
</feature>
<protein>
    <submittedName>
        <fullName evidence="3">Usp family protein</fullName>
    </submittedName>
</protein>
<dbReference type="Proteomes" id="UP000006753">
    <property type="component" value="Unassembled WGS sequence"/>
</dbReference>
<feature type="compositionally biased region" description="Polar residues" evidence="1">
    <location>
        <begin position="151"/>
        <end position="164"/>
    </location>
</feature>
<feature type="compositionally biased region" description="Basic residues" evidence="1">
    <location>
        <begin position="119"/>
        <end position="130"/>
    </location>
</feature>
<name>K1Y5L0_MARBU</name>
<feature type="compositionally biased region" description="Basic and acidic residues" evidence="1">
    <location>
        <begin position="176"/>
        <end position="187"/>
    </location>
</feature>
<feature type="region of interest" description="Disordered" evidence="1">
    <location>
        <begin position="541"/>
        <end position="570"/>
    </location>
</feature>
<dbReference type="InterPro" id="IPR006015">
    <property type="entry name" value="Universal_stress_UspA"/>
</dbReference>
<dbReference type="PRINTS" id="PR01438">
    <property type="entry name" value="UNVRSLSTRESS"/>
</dbReference>
<feature type="region of interest" description="Disordered" evidence="1">
    <location>
        <begin position="1"/>
        <end position="31"/>
    </location>
</feature>
<dbReference type="AlphaFoldDB" id="K1Y5L0"/>
<sequence length="856" mass="93065">MQHPELKRPTRRCSCRNSTHAPSYLLPTTKTSLGDRVTAVAALDEERKDILAMLEATPSAATTTPRHKGSASSLALRRAASPFIAPLSPQRNMLDLDDEDWAPRKDSPTGTIGSGKATTPRRKSSKRQMVRVRSMLDIDDEDWAPRKESPNGETSASGAQSLQTELAELAEDSDPDDSHWAPRKEPLNGETTGSRPPSSQAIRSMLDLSPLTGEPIRSTLGTGNGYSTSYIGHEAVKRHSSSTRSAASSPTEGNFHRVPMDKHGRHKRSFSDAATRPASFSHRASSRDRNLESAYQFSGYLPSNPGGPVAPKRNTLAGRKASAMAEAVRGGTMSLFGDPTDRGRNNSISLAGYSTIKTMKSKSPAGRSILRNSSPHAGSFGPENSMFKLKDGRVFDMKHAYRRLSDASLAISGGGLSTLGEKKQQRGRASSVGAACGKNLRLQKDYRTIDGEDVVMDSSEEDGGRSVSDDDQQRGRRRNERRQERANSEGPVGLRRAKVGRQPQSQMAAAEEEREQVAANHVEQYKVGSLLDPEITVTNPAGERSVRSNRQNSVHPWTSFDEGASGLNTPVDSDIEQDFTDIKRAQKLSVNMTAVQSTPASGRSVRTIYRGDFAKMQQEGDDHPRRVRKYLVATDLSDEAAHALEWTVGTVLRDGDTLLAIYCVDEEVGISAVDGSPEEARLKEQAATVDGPTKLSVSTPILTPTKISSPLGPGSAANTHGAGVCPPGREKSKPELERQRAVDDITERVSRLLRKTKLQVKVVIEVVHCKSPKHLITEVIDYLQPTMVILGSRGQSQLKGVILGSFSNYLVTKSSVPVMVARKRLKKHNKYKRPAMRLANNLANPNVNSLAAAKID</sequence>
<dbReference type="InParanoid" id="K1Y5L0"/>
<feature type="compositionally biased region" description="Polar residues" evidence="1">
    <location>
        <begin position="15"/>
        <end position="31"/>
    </location>
</feature>
<feature type="region of interest" description="Disordered" evidence="1">
    <location>
        <begin position="708"/>
        <end position="734"/>
    </location>
</feature>
<feature type="compositionally biased region" description="Polar residues" evidence="1">
    <location>
        <begin position="189"/>
        <end position="201"/>
    </location>
</feature>
<dbReference type="InterPro" id="IPR006016">
    <property type="entry name" value="UspA"/>
</dbReference>
<dbReference type="STRING" id="1072389.K1Y5L0"/>
<feature type="region of interest" description="Disordered" evidence="1">
    <location>
        <begin position="412"/>
        <end position="433"/>
    </location>
</feature>
<dbReference type="eggNOG" id="ENOG502QRPI">
    <property type="taxonomic scope" value="Eukaryota"/>
</dbReference>
<feature type="region of interest" description="Disordered" evidence="1">
    <location>
        <begin position="98"/>
        <end position="201"/>
    </location>
</feature>
<feature type="region of interest" description="Disordered" evidence="1">
    <location>
        <begin position="235"/>
        <end position="317"/>
    </location>
</feature>
<dbReference type="CDD" id="cd23659">
    <property type="entry name" value="USP_At3g01520-like"/>
    <property type="match status" value="1"/>
</dbReference>
<gene>
    <name evidence="3" type="ORF">MBM_01171</name>
</gene>
<dbReference type="PANTHER" id="PTHR46100:SF4">
    <property type="entry name" value="USPA DOMAIN-CONTAINING PROTEIN"/>
    <property type="match status" value="1"/>
</dbReference>
<reference evidence="3 4" key="1">
    <citation type="journal article" date="2012" name="BMC Genomics">
        <title>Sequencing the genome of Marssonina brunnea reveals fungus-poplar co-evolution.</title>
        <authorList>
            <person name="Zhu S."/>
            <person name="Cao Y.-Z."/>
            <person name="Jiang C."/>
            <person name="Tan B.-Y."/>
            <person name="Wang Z."/>
            <person name="Feng S."/>
            <person name="Zhang L."/>
            <person name="Su X.-H."/>
            <person name="Brejova B."/>
            <person name="Vinar T."/>
            <person name="Xu M."/>
            <person name="Wang M.-X."/>
            <person name="Zhang S.-G."/>
            <person name="Huang M.-R."/>
            <person name="Wu R."/>
            <person name="Zhou Y."/>
        </authorList>
    </citation>
    <scope>NUCLEOTIDE SEQUENCE [LARGE SCALE GENOMIC DNA]</scope>
    <source>
        <strain evidence="3 4">MB_m1</strain>
    </source>
</reference>
<dbReference type="EMBL" id="JH921429">
    <property type="protein sequence ID" value="EKD20489.1"/>
    <property type="molecule type" value="Genomic_DNA"/>
</dbReference>